<dbReference type="InterPro" id="IPR016181">
    <property type="entry name" value="Acyl_CoA_acyltransferase"/>
</dbReference>
<dbReference type="GO" id="GO:0019290">
    <property type="term" value="P:siderophore biosynthetic process"/>
    <property type="evidence" value="ECO:0007669"/>
    <property type="project" value="InterPro"/>
</dbReference>
<dbReference type="RefSeq" id="WP_171083847.1">
    <property type="nucleotide sequence ID" value="NZ_BNBU01000004.1"/>
</dbReference>
<reference evidence="6 7" key="1">
    <citation type="submission" date="2020-04" db="EMBL/GenBank/DDBJ databases">
        <title>Draft Genome Sequence of Streptomyces morookaense DSM 40503, an 8-azaguanine-producing strain.</title>
        <authorList>
            <person name="Qi J."/>
            <person name="Gao J.-M."/>
        </authorList>
    </citation>
    <scope>NUCLEOTIDE SEQUENCE [LARGE SCALE GENOMIC DNA]</scope>
    <source>
        <strain evidence="6 7">DSM 40503</strain>
    </source>
</reference>
<protein>
    <recommendedName>
        <fullName evidence="3">Lysine N-acyltransferase MbtK</fullName>
    </recommendedName>
    <alternativeName>
        <fullName evidence="4">Mycobactin synthase protein K</fullName>
    </alternativeName>
</protein>
<name>A0A7Y7B6Z8_STRMO</name>
<dbReference type="Gene3D" id="3.40.630.30">
    <property type="match status" value="1"/>
</dbReference>
<comment type="function">
    <text evidence="1">Acyltransferase required for the direct transfer of medium- to long-chain fatty acyl moieties from a carrier protein (MbtL) on to the epsilon-amino group of lysine residue in the mycobactin core.</text>
</comment>
<dbReference type="EMBL" id="JABBXF010000047">
    <property type="protein sequence ID" value="NVK80183.1"/>
    <property type="molecule type" value="Genomic_DNA"/>
</dbReference>
<keyword evidence="7" id="KW-1185">Reference proteome</keyword>
<proteinExistence type="predicted"/>
<accession>A0A7Y7B6Z8</accession>
<dbReference type="Pfam" id="PF13523">
    <property type="entry name" value="Acetyltransf_8"/>
    <property type="match status" value="1"/>
</dbReference>
<evidence type="ECO:0000313" key="7">
    <source>
        <dbReference type="Proteomes" id="UP000587462"/>
    </source>
</evidence>
<evidence type="ECO:0000256" key="1">
    <source>
        <dbReference type="ARBA" id="ARBA00003818"/>
    </source>
</evidence>
<dbReference type="AlphaFoldDB" id="A0A7Y7B6Z8"/>
<comment type="caution">
    <text evidence="6">The sequence shown here is derived from an EMBL/GenBank/DDBJ whole genome shotgun (WGS) entry which is preliminary data.</text>
</comment>
<comment type="pathway">
    <text evidence="2">Siderophore biosynthesis; mycobactin biosynthesis.</text>
</comment>
<evidence type="ECO:0000259" key="5">
    <source>
        <dbReference type="SMART" id="SM01006"/>
    </source>
</evidence>
<evidence type="ECO:0000313" key="6">
    <source>
        <dbReference type="EMBL" id="NVK80183.1"/>
    </source>
</evidence>
<keyword evidence="6" id="KW-0808">Transferase</keyword>
<evidence type="ECO:0000256" key="4">
    <source>
        <dbReference type="ARBA" id="ARBA00031122"/>
    </source>
</evidence>
<evidence type="ECO:0000256" key="2">
    <source>
        <dbReference type="ARBA" id="ARBA00005102"/>
    </source>
</evidence>
<dbReference type="UniPathway" id="UPA00011"/>
<dbReference type="PANTHER" id="PTHR31438">
    <property type="entry name" value="LYSINE N-ACYLTRANSFERASE C17G9.06C-RELATED"/>
    <property type="match status" value="1"/>
</dbReference>
<dbReference type="SUPFAM" id="SSF55729">
    <property type="entry name" value="Acyl-CoA N-acyltransferases (Nat)"/>
    <property type="match status" value="1"/>
</dbReference>
<organism evidence="6 7">
    <name type="scientific">Streptomyces morookaense</name>
    <name type="common">Streptoverticillium morookaense</name>
    <dbReference type="NCBI Taxonomy" id="1970"/>
    <lineage>
        <taxon>Bacteria</taxon>
        <taxon>Bacillati</taxon>
        <taxon>Actinomycetota</taxon>
        <taxon>Actinomycetes</taxon>
        <taxon>Kitasatosporales</taxon>
        <taxon>Streptomycetaceae</taxon>
        <taxon>Streptomyces</taxon>
    </lineage>
</organism>
<gene>
    <name evidence="6" type="ORF">HG542_21320</name>
</gene>
<dbReference type="Proteomes" id="UP000587462">
    <property type="component" value="Unassembled WGS sequence"/>
</dbReference>
<feature type="domain" description="Acyltransferase MbtK/IucB-like conserved" evidence="5">
    <location>
        <begin position="18"/>
        <end position="66"/>
    </location>
</feature>
<dbReference type="PANTHER" id="PTHR31438:SF1">
    <property type="entry name" value="LYSINE N-ACYLTRANSFERASE C17G9.06C-RELATED"/>
    <property type="match status" value="1"/>
</dbReference>
<dbReference type="SMART" id="SM01006">
    <property type="entry name" value="AlcB"/>
    <property type="match status" value="1"/>
</dbReference>
<dbReference type="GO" id="GO:0016410">
    <property type="term" value="F:N-acyltransferase activity"/>
    <property type="evidence" value="ECO:0007669"/>
    <property type="project" value="TreeGrafter"/>
</dbReference>
<dbReference type="InterPro" id="IPR019432">
    <property type="entry name" value="Acyltransferase_MbtK/IucB-like"/>
</dbReference>
<evidence type="ECO:0000256" key="3">
    <source>
        <dbReference type="ARBA" id="ARBA00020586"/>
    </source>
</evidence>
<sequence length="190" mass="21281">MNFVYEEKADGFGTVGIRPVDPAADIDLIHAWVSEERARFWGMREAGRERVLEIYEYLDSLSTHHAYLIHRDGRPVALFQTYEPEHDPVGECYAVQPGDFGIHLLVGPVSGAPEPGFTEVLLSVFLGWVLAGDPQRRRIVAEPDARNAKAIARLERTGFVRGPEIELPEKRARLMFLEPRQADGARSSSA</sequence>